<reference evidence="1 2" key="1">
    <citation type="submission" date="2011-02" db="EMBL/GenBank/DDBJ databases">
        <authorList>
            <person name="Muzny D."/>
            <person name="Qin X."/>
            <person name="Deng J."/>
            <person name="Jiang H."/>
            <person name="Liu Y."/>
            <person name="Qu J."/>
            <person name="Song X.-Z."/>
            <person name="Zhang L."/>
            <person name="Thornton R."/>
            <person name="Coyle M."/>
            <person name="Francisco L."/>
            <person name="Jackson L."/>
            <person name="Javaid M."/>
            <person name="Korchina V."/>
            <person name="Kovar C."/>
            <person name="Mata R."/>
            <person name="Mathew T."/>
            <person name="Ngo R."/>
            <person name="Nguyen L."/>
            <person name="Nguyen N."/>
            <person name="Okwuonu G."/>
            <person name="Ongeri F."/>
            <person name="Pham C."/>
            <person name="Simmons D."/>
            <person name="Wilczek-Boney K."/>
            <person name="Hale W."/>
            <person name="Jakkamsetti A."/>
            <person name="Pham P."/>
            <person name="Ruth R."/>
            <person name="San Lucas F."/>
            <person name="Warren J."/>
            <person name="Zhang J."/>
            <person name="Zhao Z."/>
            <person name="Zhou C."/>
            <person name="Zhu D."/>
            <person name="Lee S."/>
            <person name="Bess C."/>
            <person name="Blankenburg K."/>
            <person name="Forbes L."/>
            <person name="Fu Q."/>
            <person name="Gubbala S."/>
            <person name="Hirani K."/>
            <person name="Jayaseelan J.C."/>
            <person name="Lara F."/>
            <person name="Munidasa M."/>
            <person name="Palculict T."/>
            <person name="Patil S."/>
            <person name="Pu L.-L."/>
            <person name="Saada N."/>
            <person name="Tang L."/>
            <person name="Weissenberger G."/>
            <person name="Zhu Y."/>
            <person name="Hemphill L."/>
            <person name="Shang Y."/>
            <person name="Youmans B."/>
            <person name="Ayvaz T."/>
            <person name="Ross M."/>
            <person name="Santibanez J."/>
            <person name="Aqrawi P."/>
            <person name="Gross S."/>
            <person name="Joshi V."/>
            <person name="Fowler G."/>
            <person name="Nazareth L."/>
            <person name="Reid J."/>
            <person name="Worley K."/>
            <person name="Petrosino J."/>
            <person name="Highlander S."/>
            <person name="Gibbs R."/>
        </authorList>
    </citation>
    <scope>NUCLEOTIDE SEQUENCE [LARGE SCALE GENOMIC DNA]</scope>
    <source>
        <strain evidence="1 2">ATCC BAA-1200</strain>
    </source>
</reference>
<proteinExistence type="predicted"/>
<organism evidence="1 2">
    <name type="scientific">Neisseria bacilliformis ATCC BAA-1200</name>
    <dbReference type="NCBI Taxonomy" id="888742"/>
    <lineage>
        <taxon>Bacteria</taxon>
        <taxon>Pseudomonadati</taxon>
        <taxon>Pseudomonadota</taxon>
        <taxon>Betaproteobacteria</taxon>
        <taxon>Neisseriales</taxon>
        <taxon>Neisseriaceae</taxon>
        <taxon>Neisseria</taxon>
    </lineage>
</organism>
<dbReference type="EMBL" id="AFAY01000021">
    <property type="protein sequence ID" value="EGF11269.1"/>
    <property type="molecule type" value="Genomic_DNA"/>
</dbReference>
<evidence type="ECO:0000313" key="1">
    <source>
        <dbReference type="EMBL" id="EGF11269.1"/>
    </source>
</evidence>
<dbReference type="Proteomes" id="UP000004105">
    <property type="component" value="Unassembled WGS sequence"/>
</dbReference>
<gene>
    <name evidence="1" type="ORF">HMPREF9123_1075</name>
</gene>
<dbReference type="HOGENOM" id="CLU_3219007_0_0_4"/>
<comment type="caution">
    <text evidence="1">The sequence shown here is derived from an EMBL/GenBank/DDBJ whole genome shotgun (WGS) entry which is preliminary data.</text>
</comment>
<keyword evidence="2" id="KW-1185">Reference proteome</keyword>
<accession>F2BBH0</accession>
<name>F2BBH0_9NEIS</name>
<evidence type="ECO:0000313" key="2">
    <source>
        <dbReference type="Proteomes" id="UP000004105"/>
    </source>
</evidence>
<sequence length="44" mass="4898">MRGFAPHTLQSDRGRLKAQLRCSQNLLSVIPAFMLRRSTGGNLV</sequence>
<dbReference type="AlphaFoldDB" id="F2BBH0"/>
<protein>
    <submittedName>
        <fullName evidence="1">Uncharacterized protein</fullName>
    </submittedName>
</protein>